<dbReference type="InterPro" id="IPR025859">
    <property type="entry name" value="AurF/CmlI"/>
</dbReference>
<accession>A0AAU4JZV0</accession>
<organism evidence="1 2">
    <name type="scientific">Williamsia herbipolensis</name>
    <dbReference type="NCBI Taxonomy" id="1603258"/>
    <lineage>
        <taxon>Bacteria</taxon>
        <taxon>Bacillati</taxon>
        <taxon>Actinomycetota</taxon>
        <taxon>Actinomycetes</taxon>
        <taxon>Mycobacteriales</taxon>
        <taxon>Nocardiaceae</taxon>
        <taxon>Williamsia</taxon>
    </lineage>
</organism>
<name>A0AAU4JZV0_9NOCA</name>
<dbReference type="KEGG" id="whr:OG579_16695"/>
<dbReference type="Proteomes" id="UP001432128">
    <property type="component" value="Chromosome"/>
</dbReference>
<keyword evidence="2" id="KW-1185">Reference proteome</keyword>
<dbReference type="InterPro" id="IPR009078">
    <property type="entry name" value="Ferritin-like_SF"/>
</dbReference>
<dbReference type="AlphaFoldDB" id="A0AAU4JZV0"/>
<protein>
    <submittedName>
        <fullName evidence="1">Diiron oxygenase</fullName>
    </submittedName>
</protein>
<dbReference type="EMBL" id="CP108021">
    <property type="protein sequence ID" value="WUM19325.1"/>
    <property type="molecule type" value="Genomic_DNA"/>
</dbReference>
<dbReference type="Gene3D" id="1.10.620.20">
    <property type="entry name" value="Ribonucleotide Reductase, subunit A"/>
    <property type="match status" value="1"/>
</dbReference>
<dbReference type="RefSeq" id="WP_045821731.1">
    <property type="nucleotide sequence ID" value="NZ_CP108021.1"/>
</dbReference>
<dbReference type="InterPro" id="IPR012348">
    <property type="entry name" value="RNR-like"/>
</dbReference>
<dbReference type="SUPFAM" id="SSF47240">
    <property type="entry name" value="Ferritin-like"/>
    <property type="match status" value="1"/>
</dbReference>
<proteinExistence type="predicted"/>
<dbReference type="Pfam" id="PF11583">
    <property type="entry name" value="AurF"/>
    <property type="match status" value="1"/>
</dbReference>
<reference evidence="1 2" key="1">
    <citation type="submission" date="2022-10" db="EMBL/GenBank/DDBJ databases">
        <title>The complete genomes of actinobacterial strains from the NBC collection.</title>
        <authorList>
            <person name="Joergensen T.S."/>
            <person name="Alvarez Arevalo M."/>
            <person name="Sterndorff E.B."/>
            <person name="Faurdal D."/>
            <person name="Vuksanovic O."/>
            <person name="Mourched A.-S."/>
            <person name="Charusanti P."/>
            <person name="Shaw S."/>
            <person name="Blin K."/>
            <person name="Weber T."/>
        </authorList>
    </citation>
    <scope>NUCLEOTIDE SEQUENCE [LARGE SCALE GENOMIC DNA]</scope>
    <source>
        <strain evidence="1 2">NBC_00319</strain>
    </source>
</reference>
<evidence type="ECO:0000313" key="1">
    <source>
        <dbReference type="EMBL" id="WUM19325.1"/>
    </source>
</evidence>
<dbReference type="GO" id="GO:0016491">
    <property type="term" value="F:oxidoreductase activity"/>
    <property type="evidence" value="ECO:0007669"/>
    <property type="project" value="InterPro"/>
</dbReference>
<evidence type="ECO:0000313" key="2">
    <source>
        <dbReference type="Proteomes" id="UP001432128"/>
    </source>
</evidence>
<gene>
    <name evidence="1" type="ORF">OG579_16695</name>
</gene>
<sequence>MTIAAEPLTRFDRVQDRQDTARRLLASSARKSYDPLIEVDWDAPIDHESFYGMTPEWCSLYGTEMWDQMTEAQRITLTEHEAASISATGIWFEIILMQMLIRDAYKQDPASPHFQFALTEIADECRHSTMFAKAAEHFGIPNYERPKWINFLSRPFKALASGSLAFGGTLAAEEILDMMQRDFMKDPRVQPVTRTVSKIHVLEEARHIRFAREETVRIAADMSPIRRHLTRLMLAITVYMVVFCLVNPKVYEAAGLDKKAAKKAARTNTYYNDRKRNGCAKTVSFLDECGLIGGPGKYLLRRGAII</sequence>